<keyword evidence="1" id="KW-0732">Signal</keyword>
<organism evidence="2 3">
    <name type="scientific">Candidatus Barnesiella excrementipullorum</name>
    <dbReference type="NCBI Taxonomy" id="2838479"/>
    <lineage>
        <taxon>Bacteria</taxon>
        <taxon>Pseudomonadati</taxon>
        <taxon>Bacteroidota</taxon>
        <taxon>Bacteroidia</taxon>
        <taxon>Bacteroidales</taxon>
        <taxon>Barnesiellaceae</taxon>
        <taxon>Barnesiella</taxon>
    </lineage>
</organism>
<dbReference type="EMBL" id="DXFB01000114">
    <property type="protein sequence ID" value="HIX45400.1"/>
    <property type="molecule type" value="Genomic_DNA"/>
</dbReference>
<dbReference type="Proteomes" id="UP000824246">
    <property type="component" value="Unassembled WGS sequence"/>
</dbReference>
<protein>
    <recommendedName>
        <fullName evidence="4">Outer membrane protein beta-barrel domain-containing protein</fullName>
    </recommendedName>
</protein>
<feature type="signal peptide" evidence="1">
    <location>
        <begin position="1"/>
        <end position="20"/>
    </location>
</feature>
<feature type="non-terminal residue" evidence="2">
    <location>
        <position position="145"/>
    </location>
</feature>
<proteinExistence type="predicted"/>
<feature type="chain" id="PRO_5038866152" description="Outer membrane protein beta-barrel domain-containing protein" evidence="1">
    <location>
        <begin position="21"/>
        <end position="145"/>
    </location>
</feature>
<name>A0A9D2APR6_9BACT</name>
<gene>
    <name evidence="2" type="ORF">H9982_04190</name>
</gene>
<dbReference type="AlphaFoldDB" id="A0A9D2APR6"/>
<accession>A0A9D2APR6</accession>
<evidence type="ECO:0000256" key="1">
    <source>
        <dbReference type="SAM" id="SignalP"/>
    </source>
</evidence>
<sequence>MKKILLLLFVCLVASTNSFAQIIQSQSIYIQEKEKTYPCYQGEFNLGYITPLSAFIETVHGVRINKYLFTGLGLGFRASSEYATYSCKGIEYIPDFGLHFPVFANVKGYYPVSNKIEPYLNLSLGYAVGVGDYSYNGFYCDFGAG</sequence>
<reference evidence="2" key="2">
    <citation type="submission" date="2021-04" db="EMBL/GenBank/DDBJ databases">
        <authorList>
            <person name="Gilroy R."/>
        </authorList>
    </citation>
    <scope>NUCLEOTIDE SEQUENCE</scope>
    <source>
        <strain evidence="2">ChiHjej12B11-16260</strain>
    </source>
</reference>
<reference evidence="2" key="1">
    <citation type="journal article" date="2021" name="PeerJ">
        <title>Extensive microbial diversity within the chicken gut microbiome revealed by metagenomics and culture.</title>
        <authorList>
            <person name="Gilroy R."/>
            <person name="Ravi A."/>
            <person name="Getino M."/>
            <person name="Pursley I."/>
            <person name="Horton D.L."/>
            <person name="Alikhan N.F."/>
            <person name="Baker D."/>
            <person name="Gharbi K."/>
            <person name="Hall N."/>
            <person name="Watson M."/>
            <person name="Adriaenssens E.M."/>
            <person name="Foster-Nyarko E."/>
            <person name="Jarju S."/>
            <person name="Secka A."/>
            <person name="Antonio M."/>
            <person name="Oren A."/>
            <person name="Chaudhuri R.R."/>
            <person name="La Ragione R."/>
            <person name="Hildebrand F."/>
            <person name="Pallen M.J."/>
        </authorList>
    </citation>
    <scope>NUCLEOTIDE SEQUENCE</scope>
    <source>
        <strain evidence="2">ChiHjej12B11-16260</strain>
    </source>
</reference>
<evidence type="ECO:0000313" key="3">
    <source>
        <dbReference type="Proteomes" id="UP000824246"/>
    </source>
</evidence>
<evidence type="ECO:0000313" key="2">
    <source>
        <dbReference type="EMBL" id="HIX45400.1"/>
    </source>
</evidence>
<evidence type="ECO:0008006" key="4">
    <source>
        <dbReference type="Google" id="ProtNLM"/>
    </source>
</evidence>
<comment type="caution">
    <text evidence="2">The sequence shown here is derived from an EMBL/GenBank/DDBJ whole genome shotgun (WGS) entry which is preliminary data.</text>
</comment>